<dbReference type="EMBL" id="CAXKWB010030658">
    <property type="protein sequence ID" value="CAL4138134.1"/>
    <property type="molecule type" value="Genomic_DNA"/>
</dbReference>
<dbReference type="AlphaFoldDB" id="A0AAV2RQH5"/>
<evidence type="ECO:0000313" key="3">
    <source>
        <dbReference type="Proteomes" id="UP001497623"/>
    </source>
</evidence>
<evidence type="ECO:0000256" key="1">
    <source>
        <dbReference type="SAM" id="MobiDB-lite"/>
    </source>
</evidence>
<evidence type="ECO:0000313" key="2">
    <source>
        <dbReference type="EMBL" id="CAL4138134.1"/>
    </source>
</evidence>
<feature type="compositionally biased region" description="Polar residues" evidence="1">
    <location>
        <begin position="416"/>
        <end position="444"/>
    </location>
</feature>
<protein>
    <submittedName>
        <fullName evidence="2">Uncharacterized protein</fullName>
    </submittedName>
</protein>
<accession>A0AAV2RQH5</accession>
<dbReference type="Proteomes" id="UP001497623">
    <property type="component" value="Unassembled WGS sequence"/>
</dbReference>
<comment type="caution">
    <text evidence="2">The sequence shown here is derived from an EMBL/GenBank/DDBJ whole genome shotgun (WGS) entry which is preliminary data.</text>
</comment>
<name>A0AAV2RQH5_MEGNR</name>
<keyword evidence="3" id="KW-1185">Reference proteome</keyword>
<sequence>MVKSNRNRIGRNFPLESFGALGAYIYDEHNKSTCLFSNVFNKLILKSFALATFRSIVISSQSYKSSYLKILDGELNYHIYNLNPLYSRHALLLVMIRSLLDFIRCNAVSLARKSVMVGLICRIFFHKCNYYNLKRRHLFLKGLCQKIIFKRITKPVLRFPGALNSMIWLHDAALHHLGPQEIGGDNFNEIYVHLIFWAHAAATHISQNDATSKTLVLMFKFEIRPPVMSIVLYKNCKVLKYVIFKKSRSDIFANLWCLDWPHAISCKARYGPFDSNGFQAGVKVQIKVEYLQEELKEFEGELPHTVHGHIQSMAENKGDVDVYIVELGQRIKVPYMSMVPAERGPPSPPWHANHNSVSVGGGGVPPNYKQLTGYYRKEILPPQQNVKKGRKKGRENISVPTVQNPRFPASDGLEETTATQSTSLPTEPQTTSAATTNKIPNNSSKKGKKKWKQIDFC</sequence>
<gene>
    <name evidence="2" type="ORF">MNOR_LOCUS28179</name>
</gene>
<organism evidence="2 3">
    <name type="scientific">Meganyctiphanes norvegica</name>
    <name type="common">Northern krill</name>
    <name type="synonym">Thysanopoda norvegica</name>
    <dbReference type="NCBI Taxonomy" id="48144"/>
    <lineage>
        <taxon>Eukaryota</taxon>
        <taxon>Metazoa</taxon>
        <taxon>Ecdysozoa</taxon>
        <taxon>Arthropoda</taxon>
        <taxon>Crustacea</taxon>
        <taxon>Multicrustacea</taxon>
        <taxon>Malacostraca</taxon>
        <taxon>Eumalacostraca</taxon>
        <taxon>Eucarida</taxon>
        <taxon>Euphausiacea</taxon>
        <taxon>Euphausiidae</taxon>
        <taxon>Meganyctiphanes</taxon>
    </lineage>
</organism>
<feature type="region of interest" description="Disordered" evidence="1">
    <location>
        <begin position="383"/>
        <end position="457"/>
    </location>
</feature>
<proteinExistence type="predicted"/>
<reference evidence="2 3" key="1">
    <citation type="submission" date="2024-05" db="EMBL/GenBank/DDBJ databases">
        <authorList>
            <person name="Wallberg A."/>
        </authorList>
    </citation>
    <scope>NUCLEOTIDE SEQUENCE [LARGE SCALE GENOMIC DNA]</scope>
</reference>
<feature type="non-terminal residue" evidence="2">
    <location>
        <position position="457"/>
    </location>
</feature>